<keyword evidence="9 10" id="KW-0998">Cell outer membrane</keyword>
<evidence type="ECO:0000256" key="10">
    <source>
        <dbReference type="PROSITE-ProRule" id="PRU01360"/>
    </source>
</evidence>
<evidence type="ECO:0000256" key="2">
    <source>
        <dbReference type="ARBA" id="ARBA00022448"/>
    </source>
</evidence>
<dbReference type="GO" id="GO:0015344">
    <property type="term" value="F:siderophore uptake transmembrane transporter activity"/>
    <property type="evidence" value="ECO:0007669"/>
    <property type="project" value="TreeGrafter"/>
</dbReference>
<dbReference type="Pfam" id="PF00593">
    <property type="entry name" value="TonB_dep_Rec_b-barrel"/>
    <property type="match status" value="1"/>
</dbReference>
<evidence type="ECO:0000256" key="6">
    <source>
        <dbReference type="ARBA" id="ARBA00023077"/>
    </source>
</evidence>
<feature type="domain" description="TonB-dependent receptor plug" evidence="13">
    <location>
        <begin position="60"/>
        <end position="171"/>
    </location>
</feature>
<organism evidence="14 15">
    <name type="scientific">Rhizorhabdus histidinilytica</name>
    <dbReference type="NCBI Taxonomy" id="439228"/>
    <lineage>
        <taxon>Bacteria</taxon>
        <taxon>Pseudomonadati</taxon>
        <taxon>Pseudomonadota</taxon>
        <taxon>Alphaproteobacteria</taxon>
        <taxon>Sphingomonadales</taxon>
        <taxon>Sphingomonadaceae</taxon>
        <taxon>Rhizorhabdus</taxon>
    </lineage>
</organism>
<keyword evidence="7 10" id="KW-0472">Membrane</keyword>
<keyword evidence="3 10" id="KW-1134">Transmembrane beta strand</keyword>
<dbReference type="SUPFAM" id="SSF56935">
    <property type="entry name" value="Porins"/>
    <property type="match status" value="1"/>
</dbReference>
<evidence type="ECO:0000256" key="3">
    <source>
        <dbReference type="ARBA" id="ARBA00022452"/>
    </source>
</evidence>
<dbReference type="InterPro" id="IPR039426">
    <property type="entry name" value="TonB-dep_rcpt-like"/>
</dbReference>
<keyword evidence="15" id="KW-1185">Reference proteome</keyword>
<accession>A0A1T5AR61</accession>
<evidence type="ECO:0000259" key="13">
    <source>
        <dbReference type="Pfam" id="PF07715"/>
    </source>
</evidence>
<dbReference type="PANTHER" id="PTHR30069">
    <property type="entry name" value="TONB-DEPENDENT OUTER MEMBRANE RECEPTOR"/>
    <property type="match status" value="1"/>
</dbReference>
<evidence type="ECO:0000256" key="9">
    <source>
        <dbReference type="ARBA" id="ARBA00023237"/>
    </source>
</evidence>
<dbReference type="PANTHER" id="PTHR30069:SF29">
    <property type="entry name" value="HEMOGLOBIN AND HEMOGLOBIN-HAPTOGLOBIN-BINDING PROTEIN 1-RELATED"/>
    <property type="match status" value="1"/>
</dbReference>
<evidence type="ECO:0000256" key="11">
    <source>
        <dbReference type="RuleBase" id="RU003357"/>
    </source>
</evidence>
<sequence length="635" mass="69393">MTATSRQAALIASAWATAMLWPQVGAHAQSVEELRDMSIRDLANFDVSSVTKSAEALGGAPGAIYVITHDDIVRSGNITLPGMLRLAPNLQVMRGGNGGLVVTARGLSGNADAQNFSNKLLVLIDGRSVYTPLYSGVYWDMQDLLPEDIDRIEVISGPGATLWGANAVNGVINIITRPAGATQGFYATAVAGNRTRDAGLRYGGRIGDRINYRLYAKAHRNRDTSSTADDDSWRVQGGFQVDWTPTDVDRVMVQGDAYGGSRAQLGAPREDITGRDILARWNRDGATSSLQVQAYYDHSGRETRAGGGRFSVDTFDLDIQHSIAAGSAHHVVWGGGARVSRYDIDGTPSIQFDPGRRTLLLANIFAQDSVKLSPRLTFIAGLKLEQDPYSGPALLPNARLSWRADENLLLWGSASRAIRSPTPFDRDVVEKVDGQTLLIGPSTFRSEKLSAFEAGGRLITAAASFSISGFYNVYDDLRTVEFAPVGIFPLRWGNGIKGHSYGFDSWADLRLTDWWRLKPGYSLLIQRFRFKPGADRLLGVTQVGNDPKHRVTLRSSMDIGTRINLDADLRYVSALPNPRVSGYVELGARIGYMLNEQAELSLSGFNLLHKRHYELPATQANAVPRSLFVALKWHL</sequence>
<keyword evidence="8" id="KW-0675">Receptor</keyword>
<evidence type="ECO:0000256" key="8">
    <source>
        <dbReference type="ARBA" id="ARBA00023170"/>
    </source>
</evidence>
<dbReference type="Gene3D" id="2.40.170.20">
    <property type="entry name" value="TonB-dependent receptor, beta-barrel domain"/>
    <property type="match status" value="1"/>
</dbReference>
<feature type="domain" description="TonB-dependent receptor-like beta-barrel" evidence="12">
    <location>
        <begin position="213"/>
        <end position="607"/>
    </location>
</feature>
<dbReference type="InterPro" id="IPR012910">
    <property type="entry name" value="Plug_dom"/>
</dbReference>
<dbReference type="GO" id="GO:0044718">
    <property type="term" value="P:siderophore transmembrane transport"/>
    <property type="evidence" value="ECO:0007669"/>
    <property type="project" value="TreeGrafter"/>
</dbReference>
<gene>
    <name evidence="14" type="ORF">SAMN06295920_102156</name>
</gene>
<dbReference type="InterPro" id="IPR036942">
    <property type="entry name" value="Beta-barrel_TonB_sf"/>
</dbReference>
<dbReference type="InterPro" id="IPR000531">
    <property type="entry name" value="Beta-barrel_TonB"/>
</dbReference>
<dbReference type="PROSITE" id="PS52016">
    <property type="entry name" value="TONB_DEPENDENT_REC_3"/>
    <property type="match status" value="1"/>
</dbReference>
<keyword evidence="4 10" id="KW-0812">Transmembrane</keyword>
<evidence type="ECO:0000256" key="7">
    <source>
        <dbReference type="ARBA" id="ARBA00023136"/>
    </source>
</evidence>
<evidence type="ECO:0000256" key="5">
    <source>
        <dbReference type="ARBA" id="ARBA00022729"/>
    </source>
</evidence>
<proteinExistence type="inferred from homology"/>
<comment type="subcellular location">
    <subcellularLocation>
        <location evidence="1 10">Cell outer membrane</location>
        <topology evidence="1 10">Multi-pass membrane protein</topology>
    </subcellularLocation>
</comment>
<evidence type="ECO:0000259" key="12">
    <source>
        <dbReference type="Pfam" id="PF00593"/>
    </source>
</evidence>
<dbReference type="GO" id="GO:0009279">
    <property type="term" value="C:cell outer membrane"/>
    <property type="evidence" value="ECO:0007669"/>
    <property type="project" value="UniProtKB-SubCell"/>
</dbReference>
<evidence type="ECO:0000313" key="14">
    <source>
        <dbReference type="EMBL" id="SKB37472.1"/>
    </source>
</evidence>
<dbReference type="EMBL" id="FUYM01000002">
    <property type="protein sequence ID" value="SKB37472.1"/>
    <property type="molecule type" value="Genomic_DNA"/>
</dbReference>
<protein>
    <submittedName>
        <fullName evidence="14">Iron complex outermembrane recepter protein</fullName>
    </submittedName>
</protein>
<dbReference type="InterPro" id="IPR037066">
    <property type="entry name" value="Plug_dom_sf"/>
</dbReference>
<dbReference type="STRING" id="439228.SAMN06295920_102156"/>
<keyword evidence="5" id="KW-0732">Signal</keyword>
<dbReference type="AlphaFoldDB" id="A0A1T5AR61"/>
<keyword evidence="6 11" id="KW-0798">TonB box</keyword>
<keyword evidence="2 10" id="KW-0813">Transport</keyword>
<comment type="similarity">
    <text evidence="10 11">Belongs to the TonB-dependent receptor family.</text>
</comment>
<evidence type="ECO:0000256" key="4">
    <source>
        <dbReference type="ARBA" id="ARBA00022692"/>
    </source>
</evidence>
<dbReference type="Proteomes" id="UP000189818">
    <property type="component" value="Unassembled WGS sequence"/>
</dbReference>
<name>A0A1T5AR61_9SPHN</name>
<reference evidence="15" key="1">
    <citation type="submission" date="2017-02" db="EMBL/GenBank/DDBJ databases">
        <authorList>
            <person name="Varghese N."/>
            <person name="Submissions S."/>
        </authorList>
    </citation>
    <scope>NUCLEOTIDE SEQUENCE [LARGE SCALE GENOMIC DNA]</scope>
    <source>
        <strain evidence="15">UM2</strain>
    </source>
</reference>
<dbReference type="Pfam" id="PF07715">
    <property type="entry name" value="Plug"/>
    <property type="match status" value="1"/>
</dbReference>
<evidence type="ECO:0000256" key="1">
    <source>
        <dbReference type="ARBA" id="ARBA00004571"/>
    </source>
</evidence>
<evidence type="ECO:0000313" key="15">
    <source>
        <dbReference type="Proteomes" id="UP000189818"/>
    </source>
</evidence>
<dbReference type="Gene3D" id="2.170.130.10">
    <property type="entry name" value="TonB-dependent receptor, plug domain"/>
    <property type="match status" value="1"/>
</dbReference>